<accession>X5EGG6</accession>
<dbReference type="Proteomes" id="UP000023703">
    <property type="component" value="Plasmid pCgly1"/>
</dbReference>
<name>X5EGG6_9CORY</name>
<dbReference type="KEGG" id="cgy:CGLY_16540"/>
<protein>
    <recommendedName>
        <fullName evidence="3">PqqD family protein</fullName>
    </recommendedName>
</protein>
<sequence length="81" mass="8776">MGANVRNVGGTLYVAKRQTVRELNDVAVLIWRTIESGATVSEIVDVVTSEYSVSEEEAERDTIDFLSSLEQDGLVVASDNG</sequence>
<dbReference type="EMBL" id="CP006843">
    <property type="protein sequence ID" value="AHW65681.1"/>
    <property type="molecule type" value="Genomic_DNA"/>
</dbReference>
<organism evidence="1 2">
    <name type="scientific">Corynebacterium glyciniphilum AJ 3170</name>
    <dbReference type="NCBI Taxonomy" id="1404245"/>
    <lineage>
        <taxon>Bacteria</taxon>
        <taxon>Bacillati</taxon>
        <taxon>Actinomycetota</taxon>
        <taxon>Actinomycetes</taxon>
        <taxon>Mycobacteriales</taxon>
        <taxon>Corynebacteriaceae</taxon>
        <taxon>Corynebacterium</taxon>
    </lineage>
</organism>
<dbReference type="Pfam" id="PF05402">
    <property type="entry name" value="PqqD"/>
    <property type="match status" value="1"/>
</dbReference>
<gene>
    <name evidence="1" type="ORF">CGLY_16540</name>
</gene>
<dbReference type="InterPro" id="IPR008792">
    <property type="entry name" value="PQQD"/>
</dbReference>
<geneLocation type="plasmid" evidence="1 2">
    <name>pCgly1</name>
</geneLocation>
<dbReference type="InterPro" id="IPR041881">
    <property type="entry name" value="PqqD_sf"/>
</dbReference>
<keyword evidence="2" id="KW-1185">Reference proteome</keyword>
<dbReference type="HOGENOM" id="CLU_2568047_0_0_11"/>
<dbReference type="AlphaFoldDB" id="X5EGG6"/>
<evidence type="ECO:0008006" key="3">
    <source>
        <dbReference type="Google" id="ProtNLM"/>
    </source>
</evidence>
<reference evidence="1 2" key="1">
    <citation type="journal article" date="2015" name="Int. J. Syst. Evol. Microbiol.">
        <title>Revisiting Corynebacterium glyciniphilum (ex Kubota et al., 1972) sp. nov., nom. rev., isolated from putrefied banana.</title>
        <authorList>
            <person name="Al-Dilaimi A."/>
            <person name="Bednarz H."/>
            <person name="Lomker A."/>
            <person name="Niehaus K."/>
            <person name="Kalinowski J."/>
            <person name="Ruckert C."/>
        </authorList>
    </citation>
    <scope>NUCLEOTIDE SEQUENCE [LARGE SCALE GENOMIC DNA]</scope>
    <source>
        <strain evidence="1">AJ 3170</strain>
        <plasmid evidence="2">Plasmid pCgly1</plasmid>
    </source>
</reference>
<keyword evidence="1" id="KW-0614">Plasmid</keyword>
<evidence type="ECO:0000313" key="1">
    <source>
        <dbReference type="EMBL" id="AHW65681.1"/>
    </source>
</evidence>
<evidence type="ECO:0000313" key="2">
    <source>
        <dbReference type="Proteomes" id="UP000023703"/>
    </source>
</evidence>
<proteinExistence type="predicted"/>
<dbReference type="Gene3D" id="1.10.10.1150">
    <property type="entry name" value="Coenzyme PQQ synthesis protein D (PqqD)"/>
    <property type="match status" value="1"/>
</dbReference>